<organism evidence="1 2">
    <name type="scientific">Solanum verrucosum</name>
    <dbReference type="NCBI Taxonomy" id="315347"/>
    <lineage>
        <taxon>Eukaryota</taxon>
        <taxon>Viridiplantae</taxon>
        <taxon>Streptophyta</taxon>
        <taxon>Embryophyta</taxon>
        <taxon>Tracheophyta</taxon>
        <taxon>Spermatophyta</taxon>
        <taxon>Magnoliopsida</taxon>
        <taxon>eudicotyledons</taxon>
        <taxon>Gunneridae</taxon>
        <taxon>Pentapetalae</taxon>
        <taxon>asterids</taxon>
        <taxon>lamiids</taxon>
        <taxon>Solanales</taxon>
        <taxon>Solanaceae</taxon>
        <taxon>Solanoideae</taxon>
        <taxon>Solaneae</taxon>
        <taxon>Solanum</taxon>
    </lineage>
</organism>
<name>A0AAF0T9B2_SOLVR</name>
<sequence length="85" mass="10132">MPEHEATKRPLEPRTEFAFYPDLLSWWMADQWLFSLQRRTKFLLKHVNGHWLVSSPEFVPLLILLGKTLLKLFRVKVLSPSERTI</sequence>
<dbReference type="AlphaFoldDB" id="A0AAF0T9B2"/>
<protein>
    <submittedName>
        <fullName evidence="1">Uncharacterized protein</fullName>
    </submittedName>
</protein>
<evidence type="ECO:0000313" key="2">
    <source>
        <dbReference type="Proteomes" id="UP001234989"/>
    </source>
</evidence>
<evidence type="ECO:0000313" key="1">
    <source>
        <dbReference type="EMBL" id="WMV08963.1"/>
    </source>
</evidence>
<dbReference type="EMBL" id="CP133612">
    <property type="protein sequence ID" value="WMV08963.1"/>
    <property type="molecule type" value="Genomic_DNA"/>
</dbReference>
<keyword evidence="2" id="KW-1185">Reference proteome</keyword>
<dbReference type="Proteomes" id="UP001234989">
    <property type="component" value="Chromosome 1"/>
</dbReference>
<gene>
    <name evidence="1" type="ORF">MTR67_002348</name>
</gene>
<reference evidence="1" key="1">
    <citation type="submission" date="2023-08" db="EMBL/GenBank/DDBJ databases">
        <title>A de novo genome assembly of Solanum verrucosum Schlechtendal, a Mexican diploid species geographically isolated from the other diploid A-genome species in potato relatives.</title>
        <authorList>
            <person name="Hosaka K."/>
        </authorList>
    </citation>
    <scope>NUCLEOTIDE SEQUENCE</scope>
    <source>
        <tissue evidence="1">Young leaves</tissue>
    </source>
</reference>
<accession>A0AAF0T9B2</accession>
<proteinExistence type="predicted"/>